<keyword evidence="5 6" id="KW-0472">Membrane</keyword>
<evidence type="ECO:0000256" key="6">
    <source>
        <dbReference type="SAM" id="Phobius"/>
    </source>
</evidence>
<sequence length="254" mass="29077">MRHIPTLVRRELGAYFLSPMAFLILLAFQVIAWFNFWELVDGLSRRQQSFSSLRDPLNNYLSQSIPFWIGLLVAIPALTMRLLAEEKRSGTIETLLTVPVTETEIVVSKWLAGVVMYVVLLLPFAVYLPFLYYQAKFYFDPGPLLSLSIGLTTLGMMFVAIGLFFSSLTRNQIIAAIWTFAILFLLVFMTLLLYFYAAGQRLEWAEGIRFVAVLLQVQSFGMGRLDLRYVALHLSVSVFMLYLTVKVLEFRRLG</sequence>
<organism evidence="7 8">
    <name type="scientific">Singulisphaera acidiphila (strain ATCC BAA-1392 / DSM 18658 / VKM B-2454 / MOB10)</name>
    <dbReference type="NCBI Taxonomy" id="886293"/>
    <lineage>
        <taxon>Bacteria</taxon>
        <taxon>Pseudomonadati</taxon>
        <taxon>Planctomycetota</taxon>
        <taxon>Planctomycetia</taxon>
        <taxon>Isosphaerales</taxon>
        <taxon>Isosphaeraceae</taxon>
        <taxon>Singulisphaera</taxon>
    </lineage>
</organism>
<dbReference type="PANTHER" id="PTHR30294">
    <property type="entry name" value="MEMBRANE COMPONENT OF ABC TRANSPORTER YHHJ-RELATED"/>
    <property type="match status" value="1"/>
</dbReference>
<dbReference type="STRING" id="886293.Sinac_5948"/>
<evidence type="ECO:0000256" key="1">
    <source>
        <dbReference type="ARBA" id="ARBA00004651"/>
    </source>
</evidence>
<dbReference type="HOGENOM" id="CLU_081003_0_0_0"/>
<feature type="transmembrane region" description="Helical" evidence="6">
    <location>
        <begin position="173"/>
        <end position="197"/>
    </location>
</feature>
<dbReference type="Pfam" id="PF12679">
    <property type="entry name" value="ABC2_membrane_2"/>
    <property type="match status" value="1"/>
</dbReference>
<dbReference type="KEGG" id="saci:Sinac_5948"/>
<feature type="transmembrane region" description="Helical" evidence="6">
    <location>
        <begin position="12"/>
        <end position="36"/>
    </location>
</feature>
<feature type="transmembrane region" description="Helical" evidence="6">
    <location>
        <begin position="110"/>
        <end position="132"/>
    </location>
</feature>
<accession>L0DKZ5</accession>
<evidence type="ECO:0000313" key="8">
    <source>
        <dbReference type="Proteomes" id="UP000010798"/>
    </source>
</evidence>
<dbReference type="OrthoDB" id="9794512at2"/>
<evidence type="ECO:0000256" key="4">
    <source>
        <dbReference type="ARBA" id="ARBA00022989"/>
    </source>
</evidence>
<proteinExistence type="predicted"/>
<keyword evidence="3 6" id="KW-0812">Transmembrane</keyword>
<name>L0DKZ5_SINAD</name>
<feature type="transmembrane region" description="Helical" evidence="6">
    <location>
        <begin position="144"/>
        <end position="166"/>
    </location>
</feature>
<dbReference type="AlphaFoldDB" id="L0DKZ5"/>
<evidence type="ECO:0000313" key="7">
    <source>
        <dbReference type="EMBL" id="AGA30059.1"/>
    </source>
</evidence>
<comment type="subcellular location">
    <subcellularLocation>
        <location evidence="1">Cell membrane</location>
        <topology evidence="1">Multi-pass membrane protein</topology>
    </subcellularLocation>
</comment>
<keyword evidence="2" id="KW-1003">Cell membrane</keyword>
<protein>
    <submittedName>
        <fullName evidence="7">ABC-type transport system involved in multi-copper enzyme maturation, permease component</fullName>
    </submittedName>
</protein>
<dbReference type="Proteomes" id="UP000010798">
    <property type="component" value="Chromosome"/>
</dbReference>
<keyword evidence="8" id="KW-1185">Reference proteome</keyword>
<dbReference type="PANTHER" id="PTHR30294:SF29">
    <property type="entry name" value="MULTIDRUG ABC TRANSPORTER PERMEASE YBHS-RELATED"/>
    <property type="match status" value="1"/>
</dbReference>
<dbReference type="RefSeq" id="WP_015249151.1">
    <property type="nucleotide sequence ID" value="NC_019892.1"/>
</dbReference>
<feature type="transmembrane region" description="Helical" evidence="6">
    <location>
        <begin position="229"/>
        <end position="248"/>
    </location>
</feature>
<evidence type="ECO:0000256" key="3">
    <source>
        <dbReference type="ARBA" id="ARBA00022692"/>
    </source>
</evidence>
<keyword evidence="4 6" id="KW-1133">Transmembrane helix</keyword>
<feature type="transmembrane region" description="Helical" evidence="6">
    <location>
        <begin position="65"/>
        <end position="84"/>
    </location>
</feature>
<reference evidence="7 8" key="1">
    <citation type="submission" date="2012-02" db="EMBL/GenBank/DDBJ databases">
        <title>Complete sequence of chromosome of Singulisphaera acidiphila DSM 18658.</title>
        <authorList>
            <consortium name="US DOE Joint Genome Institute (JGI-PGF)"/>
            <person name="Lucas S."/>
            <person name="Copeland A."/>
            <person name="Lapidus A."/>
            <person name="Glavina del Rio T."/>
            <person name="Dalin E."/>
            <person name="Tice H."/>
            <person name="Bruce D."/>
            <person name="Goodwin L."/>
            <person name="Pitluck S."/>
            <person name="Peters L."/>
            <person name="Ovchinnikova G."/>
            <person name="Chertkov O."/>
            <person name="Kyrpides N."/>
            <person name="Mavromatis K."/>
            <person name="Ivanova N."/>
            <person name="Brettin T."/>
            <person name="Detter J.C."/>
            <person name="Han C."/>
            <person name="Larimer F."/>
            <person name="Land M."/>
            <person name="Hauser L."/>
            <person name="Markowitz V."/>
            <person name="Cheng J.-F."/>
            <person name="Hugenholtz P."/>
            <person name="Woyke T."/>
            <person name="Wu D."/>
            <person name="Tindall B."/>
            <person name="Pomrenke H."/>
            <person name="Brambilla E."/>
            <person name="Klenk H.-P."/>
            <person name="Eisen J.A."/>
        </authorList>
    </citation>
    <scope>NUCLEOTIDE SEQUENCE [LARGE SCALE GENOMIC DNA]</scope>
    <source>
        <strain evidence="8">ATCC BAA-1392 / DSM 18658 / VKM B-2454 / MOB10</strain>
    </source>
</reference>
<dbReference type="InterPro" id="IPR051449">
    <property type="entry name" value="ABC-2_transporter_component"/>
</dbReference>
<dbReference type="eggNOG" id="COG1277">
    <property type="taxonomic scope" value="Bacteria"/>
</dbReference>
<evidence type="ECO:0000256" key="5">
    <source>
        <dbReference type="ARBA" id="ARBA00023136"/>
    </source>
</evidence>
<dbReference type="EMBL" id="CP003364">
    <property type="protein sequence ID" value="AGA30059.1"/>
    <property type="molecule type" value="Genomic_DNA"/>
</dbReference>
<evidence type="ECO:0000256" key="2">
    <source>
        <dbReference type="ARBA" id="ARBA00022475"/>
    </source>
</evidence>
<dbReference type="GO" id="GO:0005886">
    <property type="term" value="C:plasma membrane"/>
    <property type="evidence" value="ECO:0007669"/>
    <property type="project" value="UniProtKB-SubCell"/>
</dbReference>
<gene>
    <name evidence="7" type="ordered locus">Sinac_5948</name>
</gene>
<dbReference type="GO" id="GO:0140359">
    <property type="term" value="F:ABC-type transporter activity"/>
    <property type="evidence" value="ECO:0007669"/>
    <property type="project" value="InterPro"/>
</dbReference>